<dbReference type="Gene3D" id="1.10.443.10">
    <property type="entry name" value="Intergrase catalytic core"/>
    <property type="match status" value="1"/>
</dbReference>
<name>A0AAJ5ZK68_9CHLR</name>
<dbReference type="CDD" id="cd00093">
    <property type="entry name" value="HTH_XRE"/>
    <property type="match status" value="1"/>
</dbReference>
<feature type="domain" description="HTH cro/C1-type" evidence="4">
    <location>
        <begin position="33"/>
        <end position="88"/>
    </location>
</feature>
<dbReference type="InterPro" id="IPR002104">
    <property type="entry name" value="Integrase_catalytic"/>
</dbReference>
<dbReference type="SUPFAM" id="SSF56349">
    <property type="entry name" value="DNA breaking-rejoining enzymes"/>
    <property type="match status" value="1"/>
</dbReference>
<dbReference type="Proteomes" id="UP001219901">
    <property type="component" value="Chromosome"/>
</dbReference>
<evidence type="ECO:0000259" key="6">
    <source>
        <dbReference type="PROSITE" id="PS51900"/>
    </source>
</evidence>
<dbReference type="PROSITE" id="PS50943">
    <property type="entry name" value="HTH_CROC1"/>
    <property type="match status" value="1"/>
</dbReference>
<evidence type="ECO:0000256" key="1">
    <source>
        <dbReference type="ARBA" id="ARBA00023125"/>
    </source>
</evidence>
<dbReference type="GO" id="GO:0015074">
    <property type="term" value="P:DNA integration"/>
    <property type="evidence" value="ECO:0007669"/>
    <property type="project" value="InterPro"/>
</dbReference>
<evidence type="ECO:0000259" key="5">
    <source>
        <dbReference type="PROSITE" id="PS51898"/>
    </source>
</evidence>
<dbReference type="PANTHER" id="PTHR30349:SF81">
    <property type="entry name" value="TYROSINE RECOMBINASE XERC"/>
    <property type="match status" value="1"/>
</dbReference>
<evidence type="ECO:0000256" key="2">
    <source>
        <dbReference type="ARBA" id="ARBA00023172"/>
    </source>
</evidence>
<dbReference type="InterPro" id="IPR001387">
    <property type="entry name" value="Cro/C1-type_HTH"/>
</dbReference>
<accession>A0AAJ5ZK68</accession>
<keyword evidence="9" id="KW-1185">Reference proteome</keyword>
<dbReference type="InterPro" id="IPR050090">
    <property type="entry name" value="Tyrosine_recombinase_XerCD"/>
</dbReference>
<feature type="domain" description="Tyr recombinase" evidence="5">
    <location>
        <begin position="201"/>
        <end position="385"/>
    </location>
</feature>
<dbReference type="InterPro" id="IPR013762">
    <property type="entry name" value="Integrase-like_cat_sf"/>
</dbReference>
<dbReference type="Proteomes" id="UP001321249">
    <property type="component" value="Unassembled WGS sequence"/>
</dbReference>
<feature type="domain" description="Core-binding (CB)" evidence="6">
    <location>
        <begin position="90"/>
        <end position="180"/>
    </location>
</feature>
<evidence type="ECO:0000256" key="3">
    <source>
        <dbReference type="PROSITE-ProRule" id="PRU01248"/>
    </source>
</evidence>
<evidence type="ECO:0000259" key="4">
    <source>
        <dbReference type="PROSITE" id="PS50943"/>
    </source>
</evidence>
<reference evidence="8" key="2">
    <citation type="journal article" date="2023" name="Nat. Commun.">
        <title>Cultivation of marine bacteria of the SAR202 clade.</title>
        <authorList>
            <person name="Lim Y."/>
            <person name="Seo J.H."/>
            <person name="Giovannoni S.J."/>
            <person name="Kang I."/>
            <person name="Cho J.C."/>
        </authorList>
    </citation>
    <scope>NUCLEOTIDE SEQUENCE</scope>
    <source>
        <strain evidence="8">JH1073</strain>
    </source>
</reference>
<dbReference type="Gene3D" id="1.10.150.130">
    <property type="match status" value="1"/>
</dbReference>
<evidence type="ECO:0000313" key="9">
    <source>
        <dbReference type="Proteomes" id="UP001219901"/>
    </source>
</evidence>
<dbReference type="GO" id="GO:0003677">
    <property type="term" value="F:DNA binding"/>
    <property type="evidence" value="ECO:0007669"/>
    <property type="project" value="UniProtKB-UniRule"/>
</dbReference>
<sequence length="394" mass="44680">MTFYLEICDELCPARTDFVNTFEHRSVYMLTKIRSRQENLGLSLRNLAKQLEVSPTLLSLVLSEKREPSKAMSRRLSKWLRTPVATDRAYCPSALVDQFINDRSSHLAASTLEFYRFKLRPFAVWCEKKQIVDVREVGRANVSEFLAHVRKGNSSVPKPLNTGGIKLFHQTLKTYFNYIGETCDIPLTWKNPLDGIKVKGSQAETLEYSDSEIERMFQTVDSGSDELLRLRNRAMLTVLLNSAVRASELLSMNVNDIGDKGRVMVTGKGSKQRVVTIGESGLQAVDCYLVERGNRGGALWQTYEGQRLTSDGLRSLFVRIESKHPEVFTDGLYAHRFRHTAITRLLRARVPLRSVQRYAGHSDPQTTLRYAQAIVVDEAIAAVERLPFPHLSPK</sequence>
<dbReference type="InterPro" id="IPR010982">
    <property type="entry name" value="Lambda_DNA-bd_dom_sf"/>
</dbReference>
<reference evidence="9 10" key="1">
    <citation type="submission" date="2019-11" db="EMBL/GenBank/DDBJ databases">
        <authorList>
            <person name="Cho J.-C."/>
        </authorList>
    </citation>
    <scope>NUCLEOTIDE SEQUENCE [LARGE SCALE GENOMIC DNA]</scope>
    <source>
        <strain evidence="8 9">JH1073</strain>
        <strain evidence="7 10">JH702</strain>
    </source>
</reference>
<dbReference type="GO" id="GO:0006310">
    <property type="term" value="P:DNA recombination"/>
    <property type="evidence" value="ECO:0007669"/>
    <property type="project" value="UniProtKB-KW"/>
</dbReference>
<organism evidence="8 9">
    <name type="scientific">Candidatus Lucifugimonas marina</name>
    <dbReference type="NCBI Taxonomy" id="3038979"/>
    <lineage>
        <taxon>Bacteria</taxon>
        <taxon>Bacillati</taxon>
        <taxon>Chloroflexota</taxon>
        <taxon>Dehalococcoidia</taxon>
        <taxon>SAR202 cluster</taxon>
        <taxon>Candidatus Lucifugimonadales</taxon>
        <taxon>Candidatus Lucifugimonadaceae</taxon>
        <taxon>Candidatus Lucifugimonas</taxon>
    </lineage>
</organism>
<dbReference type="PANTHER" id="PTHR30349">
    <property type="entry name" value="PHAGE INTEGRASE-RELATED"/>
    <property type="match status" value="1"/>
</dbReference>
<dbReference type="SUPFAM" id="SSF47413">
    <property type="entry name" value="lambda repressor-like DNA-binding domains"/>
    <property type="match status" value="1"/>
</dbReference>
<proteinExistence type="predicted"/>
<dbReference type="EMBL" id="CP046147">
    <property type="protein sequence ID" value="WFG40202.1"/>
    <property type="molecule type" value="Genomic_DNA"/>
</dbReference>
<keyword evidence="2" id="KW-0233">DNA recombination</keyword>
<evidence type="ECO:0000313" key="10">
    <source>
        <dbReference type="Proteomes" id="UP001321249"/>
    </source>
</evidence>
<dbReference type="InterPro" id="IPR011010">
    <property type="entry name" value="DNA_brk_join_enz"/>
</dbReference>
<dbReference type="EMBL" id="WMBE01000003">
    <property type="protein sequence ID" value="MDG0867420.1"/>
    <property type="molecule type" value="Genomic_DNA"/>
</dbReference>
<protein>
    <submittedName>
        <fullName evidence="8">Tyrosine-type recombinase/integrase</fullName>
    </submittedName>
</protein>
<dbReference type="InterPro" id="IPR010998">
    <property type="entry name" value="Integrase_recombinase_N"/>
</dbReference>
<dbReference type="PROSITE" id="PS51898">
    <property type="entry name" value="TYR_RECOMBINASE"/>
    <property type="match status" value="1"/>
</dbReference>
<dbReference type="InterPro" id="IPR044068">
    <property type="entry name" value="CB"/>
</dbReference>
<gene>
    <name evidence="7" type="ORF">GKO46_10100</name>
    <name evidence="8" type="ORF">GKO48_11445</name>
</gene>
<dbReference type="Gene3D" id="1.10.260.40">
    <property type="entry name" value="lambda repressor-like DNA-binding domains"/>
    <property type="match status" value="1"/>
</dbReference>
<reference evidence="9" key="3">
    <citation type="submission" date="2023-06" db="EMBL/GenBank/DDBJ databases">
        <title>Pangenomics reveal diversification of enzyme families and niche specialization in globally abundant SAR202 bacteria.</title>
        <authorList>
            <person name="Saw J.H.W."/>
        </authorList>
    </citation>
    <scope>NUCLEOTIDE SEQUENCE [LARGE SCALE GENOMIC DNA]</scope>
    <source>
        <strain evidence="9">JH1073</strain>
    </source>
</reference>
<evidence type="ECO:0000313" key="8">
    <source>
        <dbReference type="EMBL" id="WFG40202.1"/>
    </source>
</evidence>
<dbReference type="AlphaFoldDB" id="A0AAJ5ZK68"/>
<keyword evidence="1 3" id="KW-0238">DNA-binding</keyword>
<evidence type="ECO:0000313" key="7">
    <source>
        <dbReference type="EMBL" id="MDG0867420.1"/>
    </source>
</evidence>
<dbReference type="Pfam" id="PF00589">
    <property type="entry name" value="Phage_integrase"/>
    <property type="match status" value="1"/>
</dbReference>
<dbReference type="PROSITE" id="PS51900">
    <property type="entry name" value="CB"/>
    <property type="match status" value="1"/>
</dbReference>